<dbReference type="InterPro" id="IPR020846">
    <property type="entry name" value="MFS_dom"/>
</dbReference>
<evidence type="ECO:0000313" key="9">
    <source>
        <dbReference type="Proteomes" id="UP000271374"/>
    </source>
</evidence>
<feature type="domain" description="Major facilitator superfamily (MFS) profile" evidence="7">
    <location>
        <begin position="233"/>
        <end position="456"/>
    </location>
</feature>
<feature type="transmembrane region" description="Helical" evidence="6">
    <location>
        <begin position="328"/>
        <end position="353"/>
    </location>
</feature>
<organism evidence="8 9">
    <name type="scientific">Bacillus yapensis</name>
    <dbReference type="NCBI Taxonomy" id="2492960"/>
    <lineage>
        <taxon>Bacteria</taxon>
        <taxon>Bacillati</taxon>
        <taxon>Bacillota</taxon>
        <taxon>Bacilli</taxon>
        <taxon>Bacillales</taxon>
        <taxon>Bacillaceae</taxon>
        <taxon>Bacillus</taxon>
    </lineage>
</organism>
<evidence type="ECO:0000256" key="2">
    <source>
        <dbReference type="ARBA" id="ARBA00022448"/>
    </source>
</evidence>
<dbReference type="Pfam" id="PF13347">
    <property type="entry name" value="MFS_2"/>
    <property type="match status" value="1"/>
</dbReference>
<keyword evidence="4 6" id="KW-1133">Transmembrane helix</keyword>
<feature type="transmembrane region" description="Helical" evidence="6">
    <location>
        <begin position="374"/>
        <end position="401"/>
    </location>
</feature>
<feature type="transmembrane region" description="Helical" evidence="6">
    <location>
        <begin position="127"/>
        <end position="147"/>
    </location>
</feature>
<comment type="caution">
    <text evidence="8">The sequence shown here is derived from an EMBL/GenBank/DDBJ whole genome shotgun (WGS) entry which is preliminary data.</text>
</comment>
<keyword evidence="5 6" id="KW-0472">Membrane</keyword>
<evidence type="ECO:0000256" key="5">
    <source>
        <dbReference type="ARBA" id="ARBA00023136"/>
    </source>
</evidence>
<dbReference type="PANTHER" id="PTHR11328">
    <property type="entry name" value="MAJOR FACILITATOR SUPERFAMILY DOMAIN-CONTAINING PROTEIN"/>
    <property type="match status" value="1"/>
</dbReference>
<keyword evidence="9" id="KW-1185">Reference proteome</keyword>
<dbReference type="NCBIfam" id="TIGR00792">
    <property type="entry name" value="gph"/>
    <property type="match status" value="1"/>
</dbReference>
<keyword evidence="2" id="KW-0813">Transport</keyword>
<dbReference type="SUPFAM" id="SSF103473">
    <property type="entry name" value="MFS general substrate transporter"/>
    <property type="match status" value="1"/>
</dbReference>
<proteinExistence type="predicted"/>
<keyword evidence="3 6" id="KW-0812">Transmembrane</keyword>
<dbReference type="PANTHER" id="PTHR11328:SF24">
    <property type="entry name" value="MAJOR FACILITATOR SUPERFAMILY (MFS) PROFILE DOMAIN-CONTAINING PROTEIN"/>
    <property type="match status" value="1"/>
</dbReference>
<name>A0A3S0KMS9_9BACI</name>
<dbReference type="AlphaFoldDB" id="A0A3S0KMS9"/>
<evidence type="ECO:0000256" key="3">
    <source>
        <dbReference type="ARBA" id="ARBA00022692"/>
    </source>
</evidence>
<comment type="subcellular location">
    <subcellularLocation>
        <location evidence="1">Cell membrane</location>
        <topology evidence="1">Multi-pass membrane protein</topology>
    </subcellularLocation>
</comment>
<dbReference type="PROSITE" id="PS50850">
    <property type="entry name" value="MFS"/>
    <property type="match status" value="1"/>
</dbReference>
<evidence type="ECO:0000313" key="8">
    <source>
        <dbReference type="EMBL" id="RTR33947.1"/>
    </source>
</evidence>
<feature type="transmembrane region" description="Helical" evidence="6">
    <location>
        <begin position="56"/>
        <end position="75"/>
    </location>
</feature>
<dbReference type="InterPro" id="IPR001927">
    <property type="entry name" value="Na/Gal_symport"/>
</dbReference>
<evidence type="ECO:0000256" key="6">
    <source>
        <dbReference type="SAM" id="Phobius"/>
    </source>
</evidence>
<feature type="transmembrane region" description="Helical" evidence="6">
    <location>
        <begin position="192"/>
        <end position="211"/>
    </location>
</feature>
<dbReference type="EMBL" id="RXNT01000004">
    <property type="protein sequence ID" value="RTR33947.1"/>
    <property type="molecule type" value="Genomic_DNA"/>
</dbReference>
<dbReference type="GO" id="GO:0015293">
    <property type="term" value="F:symporter activity"/>
    <property type="evidence" value="ECO:0007669"/>
    <property type="project" value="InterPro"/>
</dbReference>
<feature type="transmembrane region" description="Helical" evidence="6">
    <location>
        <begin position="274"/>
        <end position="293"/>
    </location>
</feature>
<dbReference type="GO" id="GO:0005886">
    <property type="term" value="C:plasma membrane"/>
    <property type="evidence" value="ECO:0007669"/>
    <property type="project" value="UniProtKB-SubCell"/>
</dbReference>
<feature type="transmembrane region" description="Helical" evidence="6">
    <location>
        <begin position="305"/>
        <end position="322"/>
    </location>
</feature>
<sequence>MLESKQEDIRIYESYEMEQPKRKELWSYGLGSFGIYAVSTWIGAFLTFYYTDEVGIAAAAVGTLMLVVRLIDGIADVGMGFIVDRTKSTYGKARPWLLWISVPFAVTTVFLFSVPDISYSGKLVFAYTTYFLFSIFFTMIAIPYKTLMGVMTQHQHSRSIANIYTAIFTMIGNLIVMTLTQPLASSIGWTNLSIIYGVLTIITLFVTFRVVQERVGLHEEMNFTVPLKKGLNALFRNKYWWIITSYSITFNATIALTQGAVLFYSQYILGNINYYPLVGLAISAPMLVGLFFVGPFVKRFGKRNVTMAGCLLFMLGGFIRMIDPTNLTTFLLGSAIGGLGAMPGLALTVAMVNDTVEFGEWQFKLRTEGLINSAASLGIKVGSGLGIALIGWLLAFGGYIGGVAEQTSLAKQMIIVLNIYIPIALVIIQLILLYFFKIDRLYPMILADLQKRKSSK</sequence>
<dbReference type="InterPro" id="IPR039672">
    <property type="entry name" value="MFS_2"/>
</dbReference>
<gene>
    <name evidence="8" type="ORF">EKG37_06965</name>
</gene>
<dbReference type="GO" id="GO:0006814">
    <property type="term" value="P:sodium ion transport"/>
    <property type="evidence" value="ECO:0007669"/>
    <property type="project" value="InterPro"/>
</dbReference>
<evidence type="ECO:0000259" key="7">
    <source>
        <dbReference type="PROSITE" id="PS50850"/>
    </source>
</evidence>
<dbReference type="GO" id="GO:0008643">
    <property type="term" value="P:carbohydrate transport"/>
    <property type="evidence" value="ECO:0007669"/>
    <property type="project" value="InterPro"/>
</dbReference>
<dbReference type="OrthoDB" id="9764596at2"/>
<evidence type="ECO:0000256" key="4">
    <source>
        <dbReference type="ARBA" id="ARBA00022989"/>
    </source>
</evidence>
<feature type="transmembrane region" description="Helical" evidence="6">
    <location>
        <begin position="96"/>
        <end position="115"/>
    </location>
</feature>
<dbReference type="RefSeq" id="WP_126407710.1">
    <property type="nucleotide sequence ID" value="NZ_RXNT01000004.1"/>
</dbReference>
<dbReference type="Proteomes" id="UP000271374">
    <property type="component" value="Unassembled WGS sequence"/>
</dbReference>
<feature type="transmembrane region" description="Helical" evidence="6">
    <location>
        <begin position="25"/>
        <end position="50"/>
    </location>
</feature>
<feature type="transmembrane region" description="Helical" evidence="6">
    <location>
        <begin position="413"/>
        <end position="436"/>
    </location>
</feature>
<feature type="transmembrane region" description="Helical" evidence="6">
    <location>
        <begin position="159"/>
        <end position="180"/>
    </location>
</feature>
<dbReference type="InterPro" id="IPR036259">
    <property type="entry name" value="MFS_trans_sf"/>
</dbReference>
<dbReference type="Gene3D" id="1.20.1250.20">
    <property type="entry name" value="MFS general substrate transporter like domains"/>
    <property type="match status" value="2"/>
</dbReference>
<feature type="transmembrane region" description="Helical" evidence="6">
    <location>
        <begin position="239"/>
        <end position="262"/>
    </location>
</feature>
<protein>
    <submittedName>
        <fullName evidence="8">MFS transporter</fullName>
    </submittedName>
</protein>
<dbReference type="CDD" id="cd17332">
    <property type="entry name" value="MFS_MelB_like"/>
    <property type="match status" value="1"/>
</dbReference>
<accession>A0A3S0KMS9</accession>
<reference evidence="8 9" key="1">
    <citation type="submission" date="2018-12" db="EMBL/GenBank/DDBJ databases">
        <title>Bacillus yapensis draft genome sequence.</title>
        <authorList>
            <person name="Yu L."/>
            <person name="Xu X."/>
            <person name="Tang X."/>
        </authorList>
    </citation>
    <scope>NUCLEOTIDE SEQUENCE [LARGE SCALE GENOMIC DNA]</scope>
    <source>
        <strain evidence="8 9">XXST-01</strain>
    </source>
</reference>
<evidence type="ECO:0000256" key="1">
    <source>
        <dbReference type="ARBA" id="ARBA00004651"/>
    </source>
</evidence>